<evidence type="ECO:0000313" key="2">
    <source>
        <dbReference type="EMBL" id="MFD2096311.1"/>
    </source>
</evidence>
<dbReference type="RefSeq" id="WP_345339308.1">
    <property type="nucleotide sequence ID" value="NZ_BAABLI010000008.1"/>
</dbReference>
<dbReference type="InterPro" id="IPR018640">
    <property type="entry name" value="DUF2063"/>
</dbReference>
<evidence type="ECO:0000259" key="1">
    <source>
        <dbReference type="Pfam" id="PF09836"/>
    </source>
</evidence>
<dbReference type="Proteomes" id="UP001597380">
    <property type="component" value="Unassembled WGS sequence"/>
</dbReference>
<gene>
    <name evidence="2" type="ORF">ACFSJ3_09980</name>
</gene>
<organism evidence="2 3">
    <name type="scientific">Corallincola platygyrae</name>
    <dbReference type="NCBI Taxonomy" id="1193278"/>
    <lineage>
        <taxon>Bacteria</taxon>
        <taxon>Pseudomonadati</taxon>
        <taxon>Pseudomonadota</taxon>
        <taxon>Gammaproteobacteria</taxon>
        <taxon>Alteromonadales</taxon>
        <taxon>Psychromonadaceae</taxon>
        <taxon>Corallincola</taxon>
    </lineage>
</organism>
<dbReference type="Pfam" id="PF09836">
    <property type="entry name" value="DUF2063"/>
    <property type="match status" value="1"/>
</dbReference>
<keyword evidence="2" id="KW-0238">DNA-binding</keyword>
<comment type="caution">
    <text evidence="2">The sequence shown here is derived from an EMBL/GenBank/DDBJ whole genome shotgun (WGS) entry which is preliminary data.</text>
</comment>
<evidence type="ECO:0000313" key="3">
    <source>
        <dbReference type="Proteomes" id="UP001597380"/>
    </source>
</evidence>
<feature type="domain" description="Putative DNA-binding" evidence="1">
    <location>
        <begin position="42"/>
        <end position="104"/>
    </location>
</feature>
<keyword evidence="3" id="KW-1185">Reference proteome</keyword>
<accession>A0ABW4XPD1</accession>
<reference evidence="3" key="1">
    <citation type="journal article" date="2019" name="Int. J. Syst. Evol. Microbiol.">
        <title>The Global Catalogue of Microorganisms (GCM) 10K type strain sequencing project: providing services to taxonomists for standard genome sequencing and annotation.</title>
        <authorList>
            <consortium name="The Broad Institute Genomics Platform"/>
            <consortium name="The Broad Institute Genome Sequencing Center for Infectious Disease"/>
            <person name="Wu L."/>
            <person name="Ma J."/>
        </authorList>
    </citation>
    <scope>NUCLEOTIDE SEQUENCE [LARGE SCALE GENOMIC DNA]</scope>
    <source>
        <strain evidence="3">CGMCC 1.10992</strain>
    </source>
</reference>
<dbReference type="EMBL" id="JBHUHT010000012">
    <property type="protein sequence ID" value="MFD2096311.1"/>
    <property type="molecule type" value="Genomic_DNA"/>
</dbReference>
<sequence length="288" mass="32122">MQSEPDREKEWIRAPATWFSTHGCDGFSETTGRDSLHTCRTEAAIDVYRQNERGVLIRSVMAAYPLMSPLLGEAQWHTMVGHYCEQTPAPVLLEHAGARLLPWLISQTSGRAMLADYRFLPALIRLQWARHCAYHCWRMIPIEPTSAAAWLSSWLSSPPTKRAQMPPPPWQVNSALSLVTSRYPLVEIVDCLTLLSQGKQVELDIDVGERQTLAVWATEVGVEERLVTTSELKLLAWLKRPSNGCRLSEAALTSLLQPLPQVIESGWLVAPQADLSAEMSVAGAHYAI</sequence>
<proteinExistence type="predicted"/>
<protein>
    <submittedName>
        <fullName evidence="2">DNA-binding domain-containing protein</fullName>
    </submittedName>
</protein>
<dbReference type="GO" id="GO:0003677">
    <property type="term" value="F:DNA binding"/>
    <property type="evidence" value="ECO:0007669"/>
    <property type="project" value="UniProtKB-KW"/>
</dbReference>
<name>A0ABW4XPD1_9GAMM</name>